<dbReference type="REBASE" id="110444">
    <property type="entry name" value="PflSRM1ORF1673P"/>
</dbReference>
<dbReference type="OrthoDB" id="9782445at2"/>
<dbReference type="Proteomes" id="UP000061348">
    <property type="component" value="Unassembled WGS sequence"/>
</dbReference>
<comment type="caution">
    <text evidence="7">The sequence shown here is derived from an EMBL/GenBank/DDBJ whole genome shotgun (WGS) entry which is preliminary data.</text>
</comment>
<dbReference type="Pfam" id="PF07669">
    <property type="entry name" value="Eco57I"/>
    <property type="match status" value="1"/>
</dbReference>
<dbReference type="PATRIC" id="fig|294.194.peg.375"/>
<dbReference type="Gene3D" id="3.40.50.150">
    <property type="entry name" value="Vaccinia Virus protein VP39"/>
    <property type="match status" value="1"/>
</dbReference>
<reference evidence="7 8" key="1">
    <citation type="submission" date="2015-05" db="EMBL/GenBank/DDBJ databases">
        <title>A genomic and transcriptomic approach to investigate the blue pigment phenotype in Pseudomonas fluorescens.</title>
        <authorList>
            <person name="Andreani N.A."/>
            <person name="Cardazzo B."/>
        </authorList>
    </citation>
    <scope>NUCLEOTIDE SEQUENCE [LARGE SCALE GENOMIC DNA]</scope>
    <source>
        <strain evidence="7 8">Ps_22</strain>
    </source>
</reference>
<dbReference type="PANTHER" id="PTHR33841:SF1">
    <property type="entry name" value="DNA METHYLTRANSFERASE A"/>
    <property type="match status" value="1"/>
</dbReference>
<keyword evidence="4" id="KW-0949">S-adenosyl-L-methionine</keyword>
<dbReference type="InterPro" id="IPR011639">
    <property type="entry name" value="MethylTrfase_TaqI-like_dom"/>
</dbReference>
<dbReference type="InterPro" id="IPR050953">
    <property type="entry name" value="N4_N6_ade-DNA_methylase"/>
</dbReference>
<evidence type="ECO:0000256" key="1">
    <source>
        <dbReference type="ARBA" id="ARBA00011900"/>
    </source>
</evidence>
<evidence type="ECO:0000256" key="3">
    <source>
        <dbReference type="ARBA" id="ARBA00022679"/>
    </source>
</evidence>
<dbReference type="InterPro" id="IPR029063">
    <property type="entry name" value="SAM-dependent_MTases_sf"/>
</dbReference>
<sequence length="1021" mass="114328">MLLEQWLSDLAYIKFPHELYRAGDSIGTRPYASEIEEMLEIGGGISASAVFCVGEVPTVCFIDSQTLQLPRQKRVEQICQRVWNQNLASVVLVLDPDGLVAYSVNDREAEPEVLSREAVVAQGYWSAYEVQSGFIKDRLSHWFLPEERVDQRLLANLRQVVKQLAKEGLGSSQAEALMAQVIFLCYLEQRGIVGEGYRATHNLERLEDYVAKSDGEGVDSLLRQLKFDFNGDFLSSRDGGAPDWVVLNEQCFRCIKRFLEAVDFETGQGAFWQYDFSHIPVELISGIYETLLKDRQGALGAYYTPRHLASLVTEQAFESFDNPAGCTVYDGACGSGILLTSAFRKMLRHAEVSGGRRLTFSERVALMESNLFGNDIDETACWITAFSLYLSLLEGLDSEEVMRLQTDNSLKLPRLVGSGLNIQKGELYGDFFSEDNPFSGKRKFDILLSNPPWRESDNSEKPVWEEWCRKHVPPYPVGRRQIAAGYAFKATSCVKVNSVIVLIMPLNLVIGASDQSGDFRRRWLEDVRIERIINFADVRRLLFPAAKHPCAVVRARPRSFEDEIISLGSEYVEYWAPKTDVTLALGRLALHEADKKIISAKEIYQDNYLLISSYWGEKRDQKLLRRLQRFGSVKETMESRESPWLSGKGFHAANHSNRDRELGVLADLSLMPADRLPRVYPIVSADAQLARLADFYPIVASPGGKNAKLYSGPRVIFPDGLSESYVIRAIYSEVPFAFTSSIGAIGGASVDANLLKFLMIYLRSPIATYMLIMTGYSVIGERPRVAIDDVERFPFCSPEAHKKPELAKEIIFKSCQLLDKISAESELHRESAYDAVKVQLDNLVFDYFMLAEAERVLITDTVDVIASSIQPSNYQGLTTPLLDRPSNDEIDRYLTVFKTELALWRSRSRGAGELTVEAVIDGAKGFFGAVRVSVGESSTGGLNVADSAYQRLIGDLYAGLEANHSVESEGKLFNVPNILVAAGEAFYFVKPLRRRFWLARTALADADLIVQTVQAAAWGRN</sequence>
<keyword evidence="2 7" id="KW-0489">Methyltransferase</keyword>
<dbReference type="GO" id="GO:0009007">
    <property type="term" value="F:site-specific DNA-methyltransferase (adenine-specific) activity"/>
    <property type="evidence" value="ECO:0007669"/>
    <property type="project" value="UniProtKB-EC"/>
</dbReference>
<dbReference type="RefSeq" id="WP_042558341.1">
    <property type="nucleotide sequence ID" value="NZ_CDMF01000001.1"/>
</dbReference>
<evidence type="ECO:0000313" key="8">
    <source>
        <dbReference type="Proteomes" id="UP000061348"/>
    </source>
</evidence>
<evidence type="ECO:0000259" key="6">
    <source>
        <dbReference type="Pfam" id="PF07669"/>
    </source>
</evidence>
<dbReference type="SUPFAM" id="SSF53335">
    <property type="entry name" value="S-adenosyl-L-methionine-dependent methyltransferases"/>
    <property type="match status" value="1"/>
</dbReference>
<dbReference type="GO" id="GO:0006304">
    <property type="term" value="P:DNA modification"/>
    <property type="evidence" value="ECO:0007669"/>
    <property type="project" value="InterPro"/>
</dbReference>
<evidence type="ECO:0000256" key="2">
    <source>
        <dbReference type="ARBA" id="ARBA00022603"/>
    </source>
</evidence>
<dbReference type="AlphaFoldDB" id="A0A0B7D5S0"/>
<name>A0A0B7D5S0_PSEFL</name>
<dbReference type="GO" id="GO:0003676">
    <property type="term" value="F:nucleic acid binding"/>
    <property type="evidence" value="ECO:0007669"/>
    <property type="project" value="InterPro"/>
</dbReference>
<dbReference type="InterPro" id="IPR002052">
    <property type="entry name" value="DNA_methylase_N6_adenine_CS"/>
</dbReference>
<evidence type="ECO:0000256" key="4">
    <source>
        <dbReference type="ARBA" id="ARBA00022691"/>
    </source>
</evidence>
<dbReference type="PANTHER" id="PTHR33841">
    <property type="entry name" value="DNA METHYLTRANSFERASE YEEA-RELATED"/>
    <property type="match status" value="1"/>
</dbReference>
<proteinExistence type="predicted"/>
<organism evidence="7 8">
    <name type="scientific">Pseudomonas fluorescens</name>
    <dbReference type="NCBI Taxonomy" id="294"/>
    <lineage>
        <taxon>Bacteria</taxon>
        <taxon>Pseudomonadati</taxon>
        <taxon>Pseudomonadota</taxon>
        <taxon>Gammaproteobacteria</taxon>
        <taxon>Pseudomonadales</taxon>
        <taxon>Pseudomonadaceae</taxon>
        <taxon>Pseudomonas</taxon>
    </lineage>
</organism>
<feature type="domain" description="Type II methyltransferase M.TaqI-like" evidence="6">
    <location>
        <begin position="370"/>
        <end position="537"/>
    </location>
</feature>
<accession>A0A0B7D5S0</accession>
<dbReference type="PRINTS" id="PR00507">
    <property type="entry name" value="N12N6MTFRASE"/>
</dbReference>
<keyword evidence="3" id="KW-0808">Transferase</keyword>
<evidence type="ECO:0000313" key="7">
    <source>
        <dbReference type="EMBL" id="KWV89991.1"/>
    </source>
</evidence>
<protein>
    <recommendedName>
        <fullName evidence="1">site-specific DNA-methyltransferase (adenine-specific)</fullName>
        <ecNumber evidence="1">2.1.1.72</ecNumber>
    </recommendedName>
</protein>
<dbReference type="PROSITE" id="PS00092">
    <property type="entry name" value="N6_MTASE"/>
    <property type="match status" value="1"/>
</dbReference>
<dbReference type="EMBL" id="LCYA01000003">
    <property type="protein sequence ID" value="KWV89991.1"/>
    <property type="molecule type" value="Genomic_DNA"/>
</dbReference>
<dbReference type="GO" id="GO:0032259">
    <property type="term" value="P:methylation"/>
    <property type="evidence" value="ECO:0007669"/>
    <property type="project" value="UniProtKB-KW"/>
</dbReference>
<gene>
    <name evidence="7" type="ORF">PFLmoz3_00339</name>
</gene>
<evidence type="ECO:0000256" key="5">
    <source>
        <dbReference type="ARBA" id="ARBA00047942"/>
    </source>
</evidence>
<comment type="catalytic activity">
    <reaction evidence="5">
        <text>a 2'-deoxyadenosine in DNA + S-adenosyl-L-methionine = an N(6)-methyl-2'-deoxyadenosine in DNA + S-adenosyl-L-homocysteine + H(+)</text>
        <dbReference type="Rhea" id="RHEA:15197"/>
        <dbReference type="Rhea" id="RHEA-COMP:12418"/>
        <dbReference type="Rhea" id="RHEA-COMP:12419"/>
        <dbReference type="ChEBI" id="CHEBI:15378"/>
        <dbReference type="ChEBI" id="CHEBI:57856"/>
        <dbReference type="ChEBI" id="CHEBI:59789"/>
        <dbReference type="ChEBI" id="CHEBI:90615"/>
        <dbReference type="ChEBI" id="CHEBI:90616"/>
        <dbReference type="EC" id="2.1.1.72"/>
    </reaction>
</comment>
<dbReference type="EC" id="2.1.1.72" evidence="1"/>